<dbReference type="InterPro" id="IPR027396">
    <property type="entry name" value="DsrEFH-like"/>
</dbReference>
<dbReference type="InterPro" id="IPR017463">
    <property type="entry name" value="Sulphur_relay_TusD/DsrE"/>
</dbReference>
<dbReference type="KEGG" id="tact:SG35_016040"/>
<evidence type="ECO:0000313" key="5">
    <source>
        <dbReference type="EMBL" id="WDD96871.1"/>
    </source>
</evidence>
<evidence type="ECO:0000313" key="6">
    <source>
        <dbReference type="Proteomes" id="UP000032568"/>
    </source>
</evidence>
<dbReference type="Proteomes" id="UP000032568">
    <property type="component" value="Chromosome"/>
</dbReference>
<gene>
    <name evidence="5" type="primary">tusD</name>
    <name evidence="5" type="ORF">SG35_016040</name>
</gene>
<dbReference type="AlphaFoldDB" id="A0AAE9YK57"/>
<dbReference type="GO" id="GO:0016783">
    <property type="term" value="F:sulfurtransferase activity"/>
    <property type="evidence" value="ECO:0007669"/>
    <property type="project" value="InterPro"/>
</dbReference>
<dbReference type="NCBIfam" id="NF001237">
    <property type="entry name" value="PRK00207.1"/>
    <property type="match status" value="1"/>
</dbReference>
<reference evidence="5 6" key="1">
    <citation type="journal article" date="2015" name="Genome Announc.">
        <title>Draft Genome Sequences of Marine Isolates of Thalassomonas viridans and Thalassomonas actiniarum.</title>
        <authorList>
            <person name="Olonade I."/>
            <person name="van Zyl L.J."/>
            <person name="Trindade M."/>
        </authorList>
    </citation>
    <scope>NUCLEOTIDE SEQUENCE [LARGE SCALE GENOMIC DNA]</scope>
    <source>
        <strain evidence="5 6">A5K-106</strain>
    </source>
</reference>
<dbReference type="InterPro" id="IPR003787">
    <property type="entry name" value="Sulphur_relay_DsrE/F-like"/>
</dbReference>
<evidence type="ECO:0000256" key="4">
    <source>
        <dbReference type="ARBA" id="ARBA00022679"/>
    </source>
</evidence>
<dbReference type="SUPFAM" id="SSF75169">
    <property type="entry name" value="DsrEFH-like"/>
    <property type="match status" value="1"/>
</dbReference>
<protein>
    <submittedName>
        <fullName evidence="5">Sulfurtransferase complex subunit TusD</fullName>
    </submittedName>
</protein>
<proteinExistence type="inferred from homology"/>
<name>A0AAE9YK57_9GAMM</name>
<keyword evidence="4" id="KW-0808">Transferase</keyword>
<dbReference type="Pfam" id="PF02635">
    <property type="entry name" value="DsrE"/>
    <property type="match status" value="1"/>
</dbReference>
<sequence>MGQKLAVVITTPPYSNLTVTALDYVESALKAGIELIGIFFYQDGVLHADANLSVASDEFQAVDKWQQLHQQYQLPLHLCITAAEKRGLRDDITPTNINPLFTVSGLGELVELTDKADRVIQL</sequence>
<dbReference type="PANTHER" id="PTHR34874:SF3">
    <property type="entry name" value="SULFURTRANSFERASE TUSD"/>
    <property type="match status" value="1"/>
</dbReference>
<evidence type="ECO:0000256" key="1">
    <source>
        <dbReference type="ARBA" id="ARBA00004496"/>
    </source>
</evidence>
<dbReference type="GO" id="GO:0097163">
    <property type="term" value="F:sulfur carrier activity"/>
    <property type="evidence" value="ECO:0007669"/>
    <property type="project" value="TreeGrafter"/>
</dbReference>
<organism evidence="5 6">
    <name type="scientific">Thalassomonas actiniarum</name>
    <dbReference type="NCBI Taxonomy" id="485447"/>
    <lineage>
        <taxon>Bacteria</taxon>
        <taxon>Pseudomonadati</taxon>
        <taxon>Pseudomonadota</taxon>
        <taxon>Gammaproteobacteria</taxon>
        <taxon>Alteromonadales</taxon>
        <taxon>Colwelliaceae</taxon>
        <taxon>Thalassomonas</taxon>
    </lineage>
</organism>
<dbReference type="RefSeq" id="WP_044831411.1">
    <property type="nucleotide sequence ID" value="NZ_CP059735.1"/>
</dbReference>
<dbReference type="EMBL" id="CP059735">
    <property type="protein sequence ID" value="WDD96871.1"/>
    <property type="molecule type" value="Genomic_DNA"/>
</dbReference>
<dbReference type="GO" id="GO:1990228">
    <property type="term" value="C:sulfurtransferase complex"/>
    <property type="evidence" value="ECO:0007669"/>
    <property type="project" value="TreeGrafter"/>
</dbReference>
<reference evidence="5 6" key="2">
    <citation type="journal article" date="2022" name="Mar. Drugs">
        <title>Bioassay-Guided Fractionation Leads to the Detection of Cholic Acid Generated by the Rare Thalassomonas sp.</title>
        <authorList>
            <person name="Pheiffer F."/>
            <person name="Schneider Y.K."/>
            <person name="Hansen E.H."/>
            <person name="Andersen J.H."/>
            <person name="Isaksson J."/>
            <person name="Busche T."/>
            <person name="R C."/>
            <person name="Kalinowski J."/>
            <person name="Zyl L.V."/>
            <person name="Trindade M."/>
        </authorList>
    </citation>
    <scope>NUCLEOTIDE SEQUENCE [LARGE SCALE GENOMIC DNA]</scope>
    <source>
        <strain evidence="5 6">A5K-106</strain>
    </source>
</reference>
<dbReference type="PANTHER" id="PTHR34874">
    <property type="entry name" value="PROTEIN YCHN"/>
    <property type="match status" value="1"/>
</dbReference>
<dbReference type="Gene3D" id="3.40.1260.10">
    <property type="entry name" value="DsrEFH-like"/>
    <property type="match status" value="1"/>
</dbReference>
<comment type="similarity">
    <text evidence="2">Belongs to the DsrE/TusD family.</text>
</comment>
<keyword evidence="3" id="KW-0963">Cytoplasm</keyword>
<evidence type="ECO:0000256" key="3">
    <source>
        <dbReference type="ARBA" id="ARBA00022490"/>
    </source>
</evidence>
<accession>A0AAE9YK57</accession>
<comment type="subcellular location">
    <subcellularLocation>
        <location evidence="1">Cytoplasm</location>
    </subcellularLocation>
</comment>
<dbReference type="GO" id="GO:0002143">
    <property type="term" value="P:tRNA wobble position uridine thiolation"/>
    <property type="evidence" value="ECO:0007669"/>
    <property type="project" value="TreeGrafter"/>
</dbReference>
<keyword evidence="6" id="KW-1185">Reference proteome</keyword>
<dbReference type="NCBIfam" id="TIGR03012">
    <property type="entry name" value="sulf_tusD_dsrE"/>
    <property type="match status" value="1"/>
</dbReference>
<evidence type="ECO:0000256" key="2">
    <source>
        <dbReference type="ARBA" id="ARBA00007067"/>
    </source>
</evidence>